<keyword evidence="2" id="KW-0479">Metal-binding</keyword>
<dbReference type="Pfam" id="PF00067">
    <property type="entry name" value="p450"/>
    <property type="match status" value="2"/>
</dbReference>
<keyword evidence="2" id="KW-0408">Iron</keyword>
<keyword evidence="2" id="KW-0503">Monooxygenase</keyword>
<evidence type="ECO:0000313" key="3">
    <source>
        <dbReference type="EMBL" id="MCD2195341.1"/>
    </source>
</evidence>
<comment type="caution">
    <text evidence="3">The sequence shown here is derived from an EMBL/GenBank/DDBJ whole genome shotgun (WGS) entry which is preliminary data.</text>
</comment>
<dbReference type="InterPro" id="IPR036396">
    <property type="entry name" value="Cyt_P450_sf"/>
</dbReference>
<keyword evidence="2" id="KW-0560">Oxidoreductase</keyword>
<evidence type="ECO:0000256" key="2">
    <source>
        <dbReference type="RuleBase" id="RU000461"/>
    </source>
</evidence>
<dbReference type="Gene3D" id="1.10.630.10">
    <property type="entry name" value="Cytochrome P450"/>
    <property type="match status" value="1"/>
</dbReference>
<name>A0ABS8PD59_9PSEU</name>
<dbReference type="PANTHER" id="PTHR46696:SF1">
    <property type="entry name" value="CYTOCHROME P450 YJIB-RELATED"/>
    <property type="match status" value="1"/>
</dbReference>
<dbReference type="SUPFAM" id="SSF48264">
    <property type="entry name" value="Cytochrome P450"/>
    <property type="match status" value="1"/>
</dbReference>
<organism evidence="3 4">
    <name type="scientific">Actinomycetospora endophytica</name>
    <dbReference type="NCBI Taxonomy" id="2291215"/>
    <lineage>
        <taxon>Bacteria</taxon>
        <taxon>Bacillati</taxon>
        <taxon>Actinomycetota</taxon>
        <taxon>Actinomycetes</taxon>
        <taxon>Pseudonocardiales</taxon>
        <taxon>Pseudonocardiaceae</taxon>
        <taxon>Actinomycetospora</taxon>
    </lineage>
</organism>
<reference evidence="3 4" key="1">
    <citation type="submission" date="2021-11" db="EMBL/GenBank/DDBJ databases">
        <title>Draft genome sequence of Actinomycetospora sp. SF1 isolated from the rhizosphere soil.</title>
        <authorList>
            <person name="Duangmal K."/>
            <person name="Chantavorakit T."/>
        </authorList>
    </citation>
    <scope>NUCLEOTIDE SEQUENCE [LARGE SCALE GENOMIC DNA]</scope>
    <source>
        <strain evidence="3 4">TBRC 5722</strain>
    </source>
</reference>
<dbReference type="InterPro" id="IPR002397">
    <property type="entry name" value="Cyt_P450_B"/>
</dbReference>
<dbReference type="InterPro" id="IPR001128">
    <property type="entry name" value="Cyt_P450"/>
</dbReference>
<dbReference type="EMBL" id="JAJNDB010000004">
    <property type="protein sequence ID" value="MCD2195341.1"/>
    <property type="molecule type" value="Genomic_DNA"/>
</dbReference>
<dbReference type="RefSeq" id="WP_230736364.1">
    <property type="nucleotide sequence ID" value="NZ_JAJNDB010000004.1"/>
</dbReference>
<comment type="similarity">
    <text evidence="1 2">Belongs to the cytochrome P450 family.</text>
</comment>
<evidence type="ECO:0000256" key="1">
    <source>
        <dbReference type="ARBA" id="ARBA00010617"/>
    </source>
</evidence>
<dbReference type="Proteomes" id="UP001199469">
    <property type="component" value="Unassembled WGS sequence"/>
</dbReference>
<evidence type="ECO:0000313" key="4">
    <source>
        <dbReference type="Proteomes" id="UP001199469"/>
    </source>
</evidence>
<keyword evidence="4" id="KW-1185">Reference proteome</keyword>
<dbReference type="PANTHER" id="PTHR46696">
    <property type="entry name" value="P450, PUTATIVE (EUROFUNG)-RELATED"/>
    <property type="match status" value="1"/>
</dbReference>
<sequence>MTGTLPLDLLAPDAVADPYPLLAWLREEQPVVWSDAQRAYLVLRHDDLTAALQDPRLSSDRVRPIYENKLTPEQREQRAPTYDLLEHWMVFNDPPNHTRLRKLVRAAFTPKAVRQLAPRITEIVDELLDELAAQNTAAEIDLITEFSYLIPAAVIAELMGVPRADVEKFKAWSDAVMVIVFGVAREPGVLDAAQRGLVELRDYLADLARHYREHPADNLISDLAAAVDRDDRLTLDEIVSTCVLLLFGGHETTTNLIGNGSRALIRHPEQRARFLAHPDEVGNAIEELLRYDGPSKLEVRRCVETFALRGTTIPAESQVYLLQAAANRDPEAFADPDRLDLARTDGRHVGFGHGIHYCLGAPIARLEGTIALERLHRRFPTMAEGTTEPVWHPTLVSRGMSSFPVVLEPST</sequence>
<accession>A0ABS8PD59</accession>
<dbReference type="CDD" id="cd20625">
    <property type="entry name" value="CYP164-like"/>
    <property type="match status" value="1"/>
</dbReference>
<proteinExistence type="inferred from homology"/>
<dbReference type="InterPro" id="IPR017972">
    <property type="entry name" value="Cyt_P450_CS"/>
</dbReference>
<dbReference type="PRINTS" id="PR00359">
    <property type="entry name" value="BP450"/>
</dbReference>
<protein>
    <submittedName>
        <fullName evidence="3">Cytochrome P450</fullName>
    </submittedName>
</protein>
<dbReference type="PROSITE" id="PS00086">
    <property type="entry name" value="CYTOCHROME_P450"/>
    <property type="match status" value="1"/>
</dbReference>
<gene>
    <name evidence="3" type="ORF">LQ327_18390</name>
</gene>
<keyword evidence="2" id="KW-0349">Heme</keyword>